<dbReference type="Pfam" id="PF02170">
    <property type="entry name" value="PAZ"/>
    <property type="match status" value="1"/>
</dbReference>
<dbReference type="SMART" id="SM00949">
    <property type="entry name" value="PAZ"/>
    <property type="match status" value="1"/>
</dbReference>
<dbReference type="Pfam" id="PF02171">
    <property type="entry name" value="Piwi"/>
    <property type="match status" value="1"/>
</dbReference>
<dbReference type="FunFam" id="2.170.260.10:FF:000003">
    <property type="entry name" value="Piwi-like RNA-mediated gene silencing 2"/>
    <property type="match status" value="1"/>
</dbReference>
<evidence type="ECO:0000256" key="5">
    <source>
        <dbReference type="ARBA" id="ARBA00022884"/>
    </source>
</evidence>
<evidence type="ECO:0000313" key="11">
    <source>
        <dbReference type="EMBL" id="KAK7869643.1"/>
    </source>
</evidence>
<proteinExistence type="inferred from homology"/>
<dbReference type="CDD" id="cd02845">
    <property type="entry name" value="PAZ_piwi_like"/>
    <property type="match status" value="1"/>
</dbReference>
<feature type="domain" description="Piwi" evidence="10">
    <location>
        <begin position="609"/>
        <end position="906"/>
    </location>
</feature>
<gene>
    <name evidence="11" type="ORF">R5R35_010011</name>
</gene>
<dbReference type="SMART" id="SM00950">
    <property type="entry name" value="Piwi"/>
    <property type="match status" value="1"/>
</dbReference>
<evidence type="ECO:0000256" key="6">
    <source>
        <dbReference type="ARBA" id="ARBA00023158"/>
    </source>
</evidence>
<dbReference type="InterPro" id="IPR003100">
    <property type="entry name" value="PAZ_dom"/>
</dbReference>
<dbReference type="SUPFAM" id="SSF101690">
    <property type="entry name" value="PAZ domain"/>
    <property type="match status" value="1"/>
</dbReference>
<dbReference type="InterPro" id="IPR036085">
    <property type="entry name" value="PAZ_dom_sf"/>
</dbReference>
<dbReference type="Gene3D" id="2.170.260.10">
    <property type="entry name" value="paz domain"/>
    <property type="match status" value="1"/>
</dbReference>
<dbReference type="PANTHER" id="PTHR22891">
    <property type="entry name" value="EUKARYOTIC TRANSLATION INITIATION FACTOR 2C"/>
    <property type="match status" value="1"/>
</dbReference>
<dbReference type="Gene3D" id="3.30.420.10">
    <property type="entry name" value="Ribonuclease H-like superfamily/Ribonuclease H"/>
    <property type="match status" value="1"/>
</dbReference>
<comment type="similarity">
    <text evidence="7">Belongs to the argonaute family. Piwi subfamily.</text>
</comment>
<evidence type="ECO:0000256" key="4">
    <source>
        <dbReference type="ARBA" id="ARBA00022782"/>
    </source>
</evidence>
<evidence type="ECO:0000256" key="8">
    <source>
        <dbReference type="SAM" id="MobiDB-lite"/>
    </source>
</evidence>
<evidence type="ECO:0000259" key="9">
    <source>
        <dbReference type="PROSITE" id="PS50821"/>
    </source>
</evidence>
<dbReference type="Proteomes" id="UP001378592">
    <property type="component" value="Unassembled WGS sequence"/>
</dbReference>
<dbReference type="FunFam" id="3.30.420.10:FF:000014">
    <property type="entry name" value="Piwi-like RNA-mediated gene silencing 1"/>
    <property type="match status" value="1"/>
</dbReference>
<keyword evidence="2" id="KW-0217">Developmental protein</keyword>
<evidence type="ECO:0000256" key="1">
    <source>
        <dbReference type="ARBA" id="ARBA00004496"/>
    </source>
</evidence>
<keyword evidence="3" id="KW-0963">Cytoplasm</keyword>
<feature type="compositionally biased region" description="Basic and acidic residues" evidence="8">
    <location>
        <begin position="127"/>
        <end position="137"/>
    </location>
</feature>
<keyword evidence="5" id="KW-0694">RNA-binding</keyword>
<dbReference type="GO" id="GO:0140965">
    <property type="term" value="P:secondary piRNA processing"/>
    <property type="evidence" value="ECO:0007669"/>
    <property type="project" value="UniProtKB-ARBA"/>
</dbReference>
<dbReference type="PROSITE" id="PS50822">
    <property type="entry name" value="PIWI"/>
    <property type="match status" value="1"/>
</dbReference>
<feature type="region of interest" description="Disordered" evidence="8">
    <location>
        <begin position="116"/>
        <end position="163"/>
    </location>
</feature>
<accession>A0AAN9W8R5</accession>
<dbReference type="PROSITE" id="PS50821">
    <property type="entry name" value="PAZ"/>
    <property type="match status" value="1"/>
</dbReference>
<keyword evidence="12" id="KW-1185">Reference proteome</keyword>
<comment type="caution">
    <text evidence="11">The sequence shown here is derived from an EMBL/GenBank/DDBJ whole genome shotgun (WGS) entry which is preliminary data.</text>
</comment>
<dbReference type="InterPro" id="IPR012337">
    <property type="entry name" value="RNaseH-like_sf"/>
</dbReference>
<reference evidence="11 12" key="1">
    <citation type="submission" date="2024-03" db="EMBL/GenBank/DDBJ databases">
        <title>The genome assembly and annotation of the cricket Gryllus longicercus Weissman &amp; Gray.</title>
        <authorList>
            <person name="Szrajer S."/>
            <person name="Gray D."/>
            <person name="Ylla G."/>
        </authorList>
    </citation>
    <scope>NUCLEOTIDE SEQUENCE [LARGE SCALE GENOMIC DNA]</scope>
    <source>
        <strain evidence="11">DAG 2021-001</strain>
        <tissue evidence="11">Whole body minus gut</tissue>
    </source>
</reference>
<keyword evidence="6" id="KW-0943">RNA-mediated gene silencing</keyword>
<dbReference type="SUPFAM" id="SSF53098">
    <property type="entry name" value="Ribonuclease H-like"/>
    <property type="match status" value="1"/>
</dbReference>
<dbReference type="GO" id="GO:0030154">
    <property type="term" value="P:cell differentiation"/>
    <property type="evidence" value="ECO:0007669"/>
    <property type="project" value="UniProtKB-KW"/>
</dbReference>
<feature type="domain" description="PAZ" evidence="9">
    <location>
        <begin position="336"/>
        <end position="447"/>
    </location>
</feature>
<dbReference type="GO" id="GO:0005737">
    <property type="term" value="C:cytoplasm"/>
    <property type="evidence" value="ECO:0007669"/>
    <property type="project" value="UniProtKB-SubCell"/>
</dbReference>
<name>A0AAN9W8R5_9ORTH</name>
<protein>
    <submittedName>
        <fullName evidence="11">Uncharacterized protein</fullName>
    </submittedName>
</protein>
<evidence type="ECO:0000259" key="10">
    <source>
        <dbReference type="PROSITE" id="PS50822"/>
    </source>
</evidence>
<evidence type="ECO:0000256" key="2">
    <source>
        <dbReference type="ARBA" id="ARBA00022473"/>
    </source>
</evidence>
<dbReference type="InterPro" id="IPR036397">
    <property type="entry name" value="RNaseH_sf"/>
</dbReference>
<dbReference type="EMBL" id="JAZDUA010000071">
    <property type="protein sequence ID" value="KAK7869643.1"/>
    <property type="molecule type" value="Genomic_DNA"/>
</dbReference>
<feature type="region of interest" description="Disordered" evidence="8">
    <location>
        <begin position="75"/>
        <end position="95"/>
    </location>
</feature>
<keyword evidence="4" id="KW-0221">Differentiation</keyword>
<sequence>MLPSGRGLMMRKFLESMQEQKDEANPVPPERPVGRGRAMLLSQTTEIEEGVKEIAIARPSGRGRSLGLQAPSVAPVRRTMDPSEVPPGPSRGGSVEVARPVGRGRSALFAAFIAQNQQENASPGKSPPKESRAEFVRKSPSPKMSIPYTSSYEPEPGPVIRKGTHGQMQDVVANYIKLKVTQGKGVFEYTVEFSPAEDNISMRTRMINQHLEALGGVKSYNGVRLFLSIQLNGVTSFKCTHPVSESLVTMTLHCKGPGKEKDCADIYNMLFRRIMAHLGLKNMGRKFFDPSGAINITQHRLEVWPGYVTAVQQYEGGVQLCCDASHRVMRTDSVLKVISILAEANPRNYREEAMKVALGAVVLTRYNNCVYRVDDISWDRTPESTFTNSDGREISFQEYYRVNYQIEIKDKDQPLLISRVKRRKDPSNKENEVRMICLIPELCYITGLTDAMRADWRIMKDLTQKLQLTPSQRYERLSKFLENINNNKQSQELLKKWGLQVEALPVKLVARVVKQESILYKDGKVDLPPGTSNWVVNNQLLVSKDIQNWAILHIAQDTKVAQDFESNMRKMCSQMGMKVYPGRLVKVSENRNESFLDALRSTIAPQLQLVVIFFPSLRSDRYAAIKKVCCIERPITSQVIQSRTLSRPEKARSIIKKIAMQINCKLGGALWGLAIPFEKLMVCGMDVYHGPAQKHVSVMGFVATSDPQQTTWYSRVGFGGTNQELADNLRVCMGGALKKYLEASGFYPDRIIMFRDGVGDGQLKMTQEFEVPQLLQSFGDLGLSYKPKLTVVVCQKRIMTRIFSVQGNLGCNPRLQNPLPGTVLDHTVTRHDWYDFFLVSQCSNRGTVSPTHYVVVHDDGDIKPDHVQRLTYKMTHLYYNWTGTISIPAPAQYAHRLAQLVGQHLHKDPSSSLSDKLYFL</sequence>
<dbReference type="Gene3D" id="3.40.50.2300">
    <property type="match status" value="1"/>
</dbReference>
<comment type="subcellular location">
    <subcellularLocation>
        <location evidence="1">Cytoplasm</location>
    </subcellularLocation>
</comment>
<dbReference type="AlphaFoldDB" id="A0AAN9W8R5"/>
<evidence type="ECO:0000256" key="3">
    <source>
        <dbReference type="ARBA" id="ARBA00022490"/>
    </source>
</evidence>
<evidence type="ECO:0000256" key="7">
    <source>
        <dbReference type="ARBA" id="ARBA00038291"/>
    </source>
</evidence>
<dbReference type="GO" id="GO:0003723">
    <property type="term" value="F:RNA binding"/>
    <property type="evidence" value="ECO:0007669"/>
    <property type="project" value="UniProtKB-KW"/>
</dbReference>
<evidence type="ECO:0000313" key="12">
    <source>
        <dbReference type="Proteomes" id="UP001378592"/>
    </source>
</evidence>
<dbReference type="Pfam" id="PF23278">
    <property type="entry name" value="Piwi_N"/>
    <property type="match status" value="1"/>
</dbReference>
<dbReference type="InterPro" id="IPR003165">
    <property type="entry name" value="Piwi"/>
</dbReference>
<organism evidence="11 12">
    <name type="scientific">Gryllus longicercus</name>
    <dbReference type="NCBI Taxonomy" id="2509291"/>
    <lineage>
        <taxon>Eukaryota</taxon>
        <taxon>Metazoa</taxon>
        <taxon>Ecdysozoa</taxon>
        <taxon>Arthropoda</taxon>
        <taxon>Hexapoda</taxon>
        <taxon>Insecta</taxon>
        <taxon>Pterygota</taxon>
        <taxon>Neoptera</taxon>
        <taxon>Polyneoptera</taxon>
        <taxon>Orthoptera</taxon>
        <taxon>Ensifera</taxon>
        <taxon>Gryllidea</taxon>
        <taxon>Grylloidea</taxon>
        <taxon>Gryllidae</taxon>
        <taxon>Gryllinae</taxon>
        <taxon>Gryllus</taxon>
    </lineage>
</organism>
<dbReference type="CDD" id="cd04658">
    <property type="entry name" value="Piwi_piwi-like_Euk"/>
    <property type="match status" value="1"/>
</dbReference>